<dbReference type="EMBL" id="GG680729">
    <property type="protein sequence ID" value="EER06375.1"/>
    <property type="molecule type" value="Genomic_DNA"/>
</dbReference>
<evidence type="ECO:0000313" key="2">
    <source>
        <dbReference type="Proteomes" id="UP000007800"/>
    </source>
</evidence>
<dbReference type="RefSeq" id="XP_002774559.1">
    <property type="nucleotide sequence ID" value="XM_002774513.1"/>
</dbReference>
<name>C5LAB9_PERM5</name>
<protein>
    <submittedName>
        <fullName evidence="1">Uncharacterized protein</fullName>
    </submittedName>
</protein>
<organism evidence="2">
    <name type="scientific">Perkinsus marinus (strain ATCC 50983 / TXsc)</name>
    <dbReference type="NCBI Taxonomy" id="423536"/>
    <lineage>
        <taxon>Eukaryota</taxon>
        <taxon>Sar</taxon>
        <taxon>Alveolata</taxon>
        <taxon>Perkinsozoa</taxon>
        <taxon>Perkinsea</taxon>
        <taxon>Perkinsida</taxon>
        <taxon>Perkinsidae</taxon>
        <taxon>Perkinsus</taxon>
    </lineage>
</organism>
<dbReference type="AlphaFoldDB" id="C5LAB9"/>
<dbReference type="OrthoDB" id="10427861at2759"/>
<dbReference type="GeneID" id="9065413"/>
<gene>
    <name evidence="1" type="ORF">Pmar_PMAR006143</name>
</gene>
<sequence>MARFLRKFIHHEARTGSTLQSFLQAQQPDLDTISLLLRHLTTVHLGDKKTPHRIMDVAWYLQDRGDTLLARQQVGHESVTPSPTALAHVALAMAAVVNYDIPKRDMQSIRAVVVACATRGLALSASRKDLPLISTAMYRTEVRDVELWRKVITRAVELLGEQRPSDRLDPRGLVGVVFGLSKMAINAPLLERHLPRADELSSLQARAQLLYVRCRMQRKAGCADLDPDIEALASSLAREAADRESFLLALHAISLVPYRHEGLLSRGVEGEDCEGDRGWTAGSYLRYIADCFRLSCPVTSTTSIVSNAITYESFFLYGLRFMGWDLSRARVPNLGEAISTVNSRVLPAESAAMLLAAFQMSYWSSSKRLRNLANISLESLRKLQHCTQFEVNETAPHARYQVEKLK</sequence>
<evidence type="ECO:0000313" key="1">
    <source>
        <dbReference type="EMBL" id="EER06375.1"/>
    </source>
</evidence>
<reference evidence="1 2" key="1">
    <citation type="submission" date="2008-07" db="EMBL/GenBank/DDBJ databases">
        <authorList>
            <person name="El-Sayed N."/>
            <person name="Caler E."/>
            <person name="Inman J."/>
            <person name="Amedeo P."/>
            <person name="Hass B."/>
            <person name="Wortman J."/>
        </authorList>
    </citation>
    <scope>NUCLEOTIDE SEQUENCE [LARGE SCALE GENOMIC DNA]</scope>
    <source>
        <strain evidence="2">ATCC 50983 / TXsc</strain>
    </source>
</reference>
<accession>C5LAB9</accession>
<keyword evidence="2" id="KW-1185">Reference proteome</keyword>
<proteinExistence type="predicted"/>
<dbReference type="OMA" id="TAMYRTE"/>
<dbReference type="InParanoid" id="C5LAB9"/>
<dbReference type="Proteomes" id="UP000007800">
    <property type="component" value="Unassembled WGS sequence"/>
</dbReference>